<dbReference type="Pfam" id="PF01118">
    <property type="entry name" value="Semialdhyde_dh"/>
    <property type="match status" value="1"/>
</dbReference>
<dbReference type="SMART" id="SM00859">
    <property type="entry name" value="Semialdhyde_dh"/>
    <property type="match status" value="1"/>
</dbReference>
<evidence type="ECO:0000259" key="3">
    <source>
        <dbReference type="SMART" id="SM00859"/>
    </source>
</evidence>
<evidence type="ECO:0000313" key="4">
    <source>
        <dbReference type="EMBL" id="MXR36318.1"/>
    </source>
</evidence>
<dbReference type="CDD" id="cd17894">
    <property type="entry name" value="ASADH_USG1_N"/>
    <property type="match status" value="1"/>
</dbReference>
<dbReference type="InterPro" id="IPR036291">
    <property type="entry name" value="NAD(P)-bd_dom_sf"/>
</dbReference>
<dbReference type="PANTHER" id="PTHR46278:SF2">
    <property type="entry name" value="ASPARTATE-SEMIALDEHYDE DEHYDROGENASE"/>
    <property type="match status" value="1"/>
</dbReference>
<dbReference type="Proteomes" id="UP000467214">
    <property type="component" value="Unassembled WGS sequence"/>
</dbReference>
<dbReference type="SUPFAM" id="SSF55347">
    <property type="entry name" value="Glyceraldehyde-3-phosphate dehydrogenase-like, C-terminal domain"/>
    <property type="match status" value="1"/>
</dbReference>
<gene>
    <name evidence="4" type="ORF">GQF02_04935</name>
</gene>
<dbReference type="SUPFAM" id="SSF51735">
    <property type="entry name" value="NAD(P)-binding Rossmann-fold domains"/>
    <property type="match status" value="1"/>
</dbReference>
<dbReference type="Pfam" id="PF02774">
    <property type="entry name" value="Semialdhyde_dhC"/>
    <property type="match status" value="1"/>
</dbReference>
<dbReference type="InterPro" id="IPR000534">
    <property type="entry name" value="Semialdehyde_DH_NAD-bd"/>
</dbReference>
<dbReference type="GO" id="GO:0051287">
    <property type="term" value="F:NAD binding"/>
    <property type="evidence" value="ECO:0007669"/>
    <property type="project" value="InterPro"/>
</dbReference>
<comment type="similarity">
    <text evidence="1">Belongs to the aspartate-semialdehyde dehydrogenase family.</text>
</comment>
<dbReference type="NCBIfam" id="NF011456">
    <property type="entry name" value="PRK14874.1"/>
    <property type="match status" value="1"/>
</dbReference>
<evidence type="ECO:0000256" key="2">
    <source>
        <dbReference type="PIRSR" id="PIRSR000148-1"/>
    </source>
</evidence>
<dbReference type="CDD" id="cd18131">
    <property type="entry name" value="ASADH_C_bac_euk_like"/>
    <property type="match status" value="1"/>
</dbReference>
<feature type="domain" description="Semialdehyde dehydrogenase NAD-binding" evidence="3">
    <location>
        <begin position="6"/>
        <end position="121"/>
    </location>
</feature>
<dbReference type="Gene3D" id="3.40.50.720">
    <property type="entry name" value="NAD(P)-binding Rossmann-like Domain"/>
    <property type="match status" value="1"/>
</dbReference>
<feature type="active site" description="Proton acceptor" evidence="2">
    <location>
        <position position="244"/>
    </location>
</feature>
<dbReference type="PANTHER" id="PTHR46278">
    <property type="entry name" value="DEHYDROGENASE, PUTATIVE-RELATED"/>
    <property type="match status" value="1"/>
</dbReference>
<protein>
    <submittedName>
        <fullName evidence="4">Aspartate-semialdehyde dehydrogenase</fullName>
        <ecNumber evidence="4">1.2.1.11</ecNumber>
    </submittedName>
</protein>
<dbReference type="Gene3D" id="3.30.360.10">
    <property type="entry name" value="Dihydrodipicolinate Reductase, domain 2"/>
    <property type="match status" value="1"/>
</dbReference>
<dbReference type="GO" id="GO:0004073">
    <property type="term" value="F:aspartate-semialdehyde dehydrogenase activity"/>
    <property type="evidence" value="ECO:0007669"/>
    <property type="project" value="UniProtKB-EC"/>
</dbReference>
<dbReference type="GO" id="GO:0008652">
    <property type="term" value="P:amino acid biosynthetic process"/>
    <property type="evidence" value="ECO:0007669"/>
    <property type="project" value="InterPro"/>
</dbReference>
<dbReference type="RefSeq" id="WP_160795276.1">
    <property type="nucleotide sequence ID" value="NZ_WSSB01000003.1"/>
</dbReference>
<dbReference type="EC" id="1.2.1.11" evidence="4"/>
<dbReference type="GO" id="GO:0046983">
    <property type="term" value="F:protein dimerization activity"/>
    <property type="evidence" value="ECO:0007669"/>
    <property type="project" value="InterPro"/>
</dbReference>
<sequence length="337" mass="36267">MQQSINVAVIGAKNLIGEAVLELLAQRRFPAQRVYAVDGEDYEGDVAAFGNRELEVHQLADFAFENVQLAIFVAGSEVARRYVPDARTAGCVVLDFSAAFRTDEGVPLVVSGINDNLLLDAGETGLVAVPNCTVTPLAQALAVFAAKGLSRVTVSTYQSVSGSGQAAMEELATQTTSLFAQRETEVNVFAKRIAFNVLPQIGDVDTAGVSEEERSVQHELRRVLALPDLEVEATCVRVPVFFGHGWSVALATEQPLNRDEVALQLEQAGLRVVTESDSFGPYLTPMEATGNDLIWVSRLRVEGARVQFWLAADNVRSGAALNIVKLAESMLAKGYLA</sequence>
<dbReference type="EMBL" id="WSSB01000003">
    <property type="protein sequence ID" value="MXR36318.1"/>
    <property type="molecule type" value="Genomic_DNA"/>
</dbReference>
<name>A0A845BM93_9NEIS</name>
<reference evidence="4 5" key="1">
    <citation type="submission" date="2019-12" db="EMBL/GenBank/DDBJ databases">
        <title>Neisseriaceae gen. nov. sp. Genome sequencing and assembly.</title>
        <authorList>
            <person name="Liu Z."/>
            <person name="Li A."/>
        </authorList>
    </citation>
    <scope>NUCLEOTIDE SEQUENCE [LARGE SCALE GENOMIC DNA]</scope>
    <source>
        <strain evidence="4 5">B2N2-7</strain>
    </source>
</reference>
<dbReference type="InterPro" id="IPR012280">
    <property type="entry name" value="Semialdhyde_DH_dimer_dom"/>
</dbReference>
<evidence type="ECO:0000256" key="1">
    <source>
        <dbReference type="ARBA" id="ARBA00010584"/>
    </source>
</evidence>
<keyword evidence="5" id="KW-1185">Reference proteome</keyword>
<organism evidence="4 5">
    <name type="scientific">Craterilacuibacter sinensis</name>
    <dbReference type="NCBI Taxonomy" id="2686017"/>
    <lineage>
        <taxon>Bacteria</taxon>
        <taxon>Pseudomonadati</taxon>
        <taxon>Pseudomonadota</taxon>
        <taxon>Betaproteobacteria</taxon>
        <taxon>Neisseriales</taxon>
        <taxon>Neisseriaceae</taxon>
        <taxon>Craterilacuibacter</taxon>
    </lineage>
</organism>
<dbReference type="AlphaFoldDB" id="A0A845BM93"/>
<proteinExistence type="inferred from homology"/>
<comment type="caution">
    <text evidence="4">The sequence shown here is derived from an EMBL/GenBank/DDBJ whole genome shotgun (WGS) entry which is preliminary data.</text>
</comment>
<keyword evidence="4" id="KW-0560">Oxidoreductase</keyword>
<feature type="active site" description="Acyl-thioester intermediate" evidence="2">
    <location>
        <position position="132"/>
    </location>
</feature>
<dbReference type="PIRSF" id="PIRSF000148">
    <property type="entry name" value="ASA_dh"/>
    <property type="match status" value="1"/>
</dbReference>
<evidence type="ECO:0000313" key="5">
    <source>
        <dbReference type="Proteomes" id="UP000467214"/>
    </source>
</evidence>
<accession>A0A845BM93</accession>